<dbReference type="InterPro" id="IPR023494">
    <property type="entry name" value="Cyt_c_bgen_Ccs1/CcsB/ResB"/>
</dbReference>
<keyword evidence="9" id="KW-1185">Reference proteome</keyword>
<evidence type="ECO:0000256" key="4">
    <source>
        <dbReference type="ARBA" id="ARBA00022989"/>
    </source>
</evidence>
<accession>A0ABP8S0V5</accession>
<evidence type="ECO:0000256" key="3">
    <source>
        <dbReference type="ARBA" id="ARBA00022748"/>
    </source>
</evidence>
<keyword evidence="5 6" id="KW-0472">Membrane</keyword>
<keyword evidence="2 6" id="KW-0812">Transmembrane</keyword>
<evidence type="ECO:0000313" key="8">
    <source>
        <dbReference type="EMBL" id="GAA4557375.1"/>
    </source>
</evidence>
<feature type="transmembrane region" description="Helical" evidence="6">
    <location>
        <begin position="459"/>
        <end position="477"/>
    </location>
</feature>
<gene>
    <name evidence="8" type="ORF">GCM10023175_61510</name>
</gene>
<dbReference type="Pfam" id="PF05140">
    <property type="entry name" value="ResB"/>
    <property type="match status" value="1"/>
</dbReference>
<feature type="domain" description="ResB-like" evidence="7">
    <location>
        <begin position="34"/>
        <end position="514"/>
    </location>
</feature>
<evidence type="ECO:0000256" key="5">
    <source>
        <dbReference type="ARBA" id="ARBA00023136"/>
    </source>
</evidence>
<feature type="transmembrane region" description="Helical" evidence="6">
    <location>
        <begin position="91"/>
        <end position="112"/>
    </location>
</feature>
<reference evidence="9" key="1">
    <citation type="journal article" date="2019" name="Int. J. Syst. Evol. Microbiol.">
        <title>The Global Catalogue of Microorganisms (GCM) 10K type strain sequencing project: providing services to taxonomists for standard genome sequencing and annotation.</title>
        <authorList>
            <consortium name="The Broad Institute Genomics Platform"/>
            <consortium name="The Broad Institute Genome Sequencing Center for Infectious Disease"/>
            <person name="Wu L."/>
            <person name="Ma J."/>
        </authorList>
    </citation>
    <scope>NUCLEOTIDE SEQUENCE [LARGE SCALE GENOMIC DNA]</scope>
    <source>
        <strain evidence="9">JCM 17906</strain>
    </source>
</reference>
<dbReference type="PANTHER" id="PTHR31566:SF0">
    <property type="entry name" value="CYTOCHROME C BIOGENESIS PROTEIN CCS1, CHLOROPLASTIC"/>
    <property type="match status" value="1"/>
</dbReference>
<evidence type="ECO:0000313" key="9">
    <source>
        <dbReference type="Proteomes" id="UP001501598"/>
    </source>
</evidence>
<proteinExistence type="predicted"/>
<comment type="subcellular location">
    <subcellularLocation>
        <location evidence="1">Membrane</location>
        <topology evidence="1">Multi-pass membrane protein</topology>
    </subcellularLocation>
</comment>
<evidence type="ECO:0000256" key="2">
    <source>
        <dbReference type="ARBA" id="ARBA00022692"/>
    </source>
</evidence>
<protein>
    <submittedName>
        <fullName evidence="8">Cytochrome c biogenesis protein ResB</fullName>
    </submittedName>
</protein>
<evidence type="ECO:0000259" key="7">
    <source>
        <dbReference type="Pfam" id="PF05140"/>
    </source>
</evidence>
<feature type="transmembrane region" description="Helical" evidence="6">
    <location>
        <begin position="180"/>
        <end position="200"/>
    </location>
</feature>
<dbReference type="Proteomes" id="UP001501598">
    <property type="component" value="Unassembled WGS sequence"/>
</dbReference>
<name>A0ABP8S0V5_9PSEU</name>
<sequence>MTTTIPAPPQAPSPNRASRPGALLRNAWRGLTSMRTALVLLFLLALASLPGALLPQRSLNQQLVDQYLADYPRLAPLLDRVGAFEVFGTPWFAAIYLLLMISLVGCLAPRTVEYARAMRQRPVVTPRNLARMPHHAVAVVDGAPAEVLDRVDARLTGWRRTRTDETVSAEKGYLRETGNLVFHVSIVGLLIAMAVGKLFGYEGQVIVLANGSQFCNTSILGYDSFRPGLRVDGTDLAPFCIRVDSFAADYLENGQPKQYRAQLGYQTADQVASGDAATWQDYELSVNHPLRVDGERVYLLNHGYAPRFTVTWPDGQQRTGEIQWQPVDTRTYLSQGATKFERPGITDPAERQRSSIAVTGLFAPTSSGGQVVSSVFPDLLDPEAAVDVMRGDLGLDDGRGQSIFSIDQSKVDSGALVRVARENMVPGQTISLDDGTQIRFDDVSQWVALQVSHDPGQEAVLVFALLMLGGLALSLSVKRRRFWVRVAPDTDGRTRVELGGLARTDRAGYGEEFDRLRADLLDEPPNGGDR</sequence>
<keyword evidence="4 6" id="KW-1133">Transmembrane helix</keyword>
<evidence type="ECO:0000256" key="1">
    <source>
        <dbReference type="ARBA" id="ARBA00004141"/>
    </source>
</evidence>
<evidence type="ECO:0000256" key="6">
    <source>
        <dbReference type="SAM" id="Phobius"/>
    </source>
</evidence>
<dbReference type="EMBL" id="BAABGT010000101">
    <property type="protein sequence ID" value="GAA4557375.1"/>
    <property type="molecule type" value="Genomic_DNA"/>
</dbReference>
<keyword evidence="3" id="KW-0201">Cytochrome c-type biogenesis</keyword>
<dbReference type="InterPro" id="IPR007816">
    <property type="entry name" value="ResB-like_domain"/>
</dbReference>
<organism evidence="8 9">
    <name type="scientific">Pseudonocardia xishanensis</name>
    <dbReference type="NCBI Taxonomy" id="630995"/>
    <lineage>
        <taxon>Bacteria</taxon>
        <taxon>Bacillati</taxon>
        <taxon>Actinomycetota</taxon>
        <taxon>Actinomycetes</taxon>
        <taxon>Pseudonocardiales</taxon>
        <taxon>Pseudonocardiaceae</taxon>
        <taxon>Pseudonocardia</taxon>
    </lineage>
</organism>
<comment type="caution">
    <text evidence="8">The sequence shown here is derived from an EMBL/GenBank/DDBJ whole genome shotgun (WGS) entry which is preliminary data.</text>
</comment>
<dbReference type="RefSeq" id="WP_345426283.1">
    <property type="nucleotide sequence ID" value="NZ_BAABGT010000101.1"/>
</dbReference>
<dbReference type="PANTHER" id="PTHR31566">
    <property type="entry name" value="CYTOCHROME C BIOGENESIS PROTEIN CCS1, CHLOROPLASTIC"/>
    <property type="match status" value="1"/>
</dbReference>